<keyword evidence="1" id="KW-0812">Transmembrane</keyword>
<accession>A0A1X1T9S2</accession>
<feature type="transmembrane region" description="Helical" evidence="1">
    <location>
        <begin position="7"/>
        <end position="25"/>
    </location>
</feature>
<protein>
    <submittedName>
        <fullName evidence="2">Uncharacterized protein</fullName>
    </submittedName>
</protein>
<dbReference type="EMBL" id="LQOT01000069">
    <property type="protein sequence ID" value="ORV41334.1"/>
    <property type="molecule type" value="Genomic_DNA"/>
</dbReference>
<keyword evidence="1" id="KW-1133">Transmembrane helix</keyword>
<organism evidence="2 3">
    <name type="scientific">Mycolicibacter engbaekii</name>
    <dbReference type="NCBI Taxonomy" id="188915"/>
    <lineage>
        <taxon>Bacteria</taxon>
        <taxon>Bacillati</taxon>
        <taxon>Actinomycetota</taxon>
        <taxon>Actinomycetes</taxon>
        <taxon>Mycobacteriales</taxon>
        <taxon>Mycobacteriaceae</taxon>
        <taxon>Mycolicibacter</taxon>
    </lineage>
</organism>
<dbReference type="Proteomes" id="UP000193465">
    <property type="component" value="Unassembled WGS sequence"/>
</dbReference>
<keyword evidence="3" id="KW-1185">Reference proteome</keyword>
<reference evidence="2 3" key="1">
    <citation type="submission" date="2016-01" db="EMBL/GenBank/DDBJ databases">
        <title>The new phylogeny of the genus Mycobacterium.</title>
        <authorList>
            <person name="Tarcisio F."/>
            <person name="Conor M."/>
            <person name="Antonella G."/>
            <person name="Elisabetta G."/>
            <person name="Giulia F.S."/>
            <person name="Sara T."/>
            <person name="Anna F."/>
            <person name="Clotilde B."/>
            <person name="Roberto B."/>
            <person name="Veronica D.S."/>
            <person name="Fabio R."/>
            <person name="Monica P."/>
            <person name="Olivier J."/>
            <person name="Enrico T."/>
            <person name="Nicola S."/>
        </authorList>
    </citation>
    <scope>NUCLEOTIDE SEQUENCE [LARGE SCALE GENOMIC DNA]</scope>
    <source>
        <strain evidence="2 3">ATCC 27353</strain>
    </source>
</reference>
<keyword evidence="1" id="KW-0472">Membrane</keyword>
<proteinExistence type="predicted"/>
<gene>
    <name evidence="2" type="ORF">AWC02_18195</name>
</gene>
<sequence length="79" mass="8561">MSLGRALLRLTMAGMVFVSVGPLHFLAGFAVSEIVALLSGFTIEGAVHMAKESVIRMVRIVELGKARLFPYRVTLLTSL</sequence>
<evidence type="ECO:0000313" key="2">
    <source>
        <dbReference type="EMBL" id="ORV41334.1"/>
    </source>
</evidence>
<name>A0A1X1T9S2_9MYCO</name>
<dbReference type="AlphaFoldDB" id="A0A1X1T9S2"/>
<comment type="caution">
    <text evidence="2">The sequence shown here is derived from an EMBL/GenBank/DDBJ whole genome shotgun (WGS) entry which is preliminary data.</text>
</comment>
<evidence type="ECO:0000313" key="3">
    <source>
        <dbReference type="Proteomes" id="UP000193465"/>
    </source>
</evidence>
<evidence type="ECO:0000256" key="1">
    <source>
        <dbReference type="SAM" id="Phobius"/>
    </source>
</evidence>